<reference evidence="2 3" key="1">
    <citation type="submission" date="2013-08" db="EMBL/GenBank/DDBJ databases">
        <authorList>
            <person name="Weinstock G."/>
            <person name="Sodergren E."/>
            <person name="Wylie T."/>
            <person name="Fulton L."/>
            <person name="Fulton R."/>
            <person name="Fronick C."/>
            <person name="O'Laughlin M."/>
            <person name="Godfrey J."/>
            <person name="Miner T."/>
            <person name="Herter B."/>
            <person name="Appelbaum E."/>
            <person name="Cordes M."/>
            <person name="Lek S."/>
            <person name="Wollam A."/>
            <person name="Pepin K.H."/>
            <person name="Palsikar V.B."/>
            <person name="Mitreva M."/>
            <person name="Wilson R.K."/>
        </authorList>
    </citation>
    <scope>NUCLEOTIDE SEQUENCE [LARGE SCALE GENOMIC DNA]</scope>
    <source>
        <strain evidence="2 3">ATCC 14665</strain>
    </source>
</reference>
<evidence type="ECO:0000313" key="3">
    <source>
        <dbReference type="Proteomes" id="UP000016605"/>
    </source>
</evidence>
<evidence type="ECO:0000313" key="2">
    <source>
        <dbReference type="EMBL" id="ERK72584.1"/>
    </source>
</evidence>
<dbReference type="HOGENOM" id="CLU_106726_3_0_11"/>
<dbReference type="NCBIfam" id="TIGR01764">
    <property type="entry name" value="excise"/>
    <property type="match status" value="1"/>
</dbReference>
<dbReference type="GO" id="GO:0003677">
    <property type="term" value="F:DNA binding"/>
    <property type="evidence" value="ECO:0007669"/>
    <property type="project" value="InterPro"/>
</dbReference>
<dbReference type="Proteomes" id="UP000016605">
    <property type="component" value="Unassembled WGS sequence"/>
</dbReference>
<protein>
    <submittedName>
        <fullName evidence="2">DNA binding domain, excisionase family</fullName>
    </submittedName>
</protein>
<accession>U2RVM7</accession>
<sequence length="154" mass="16727">MEVEMTLLSPHATEAVVDASELSALKSAAARVNDSVIPPRILVGEEVITLPSEVVDAVQDLLTRFANGDSVVIGSARTLLTTSQVADLLGVSRSFVVHLIDDGQLDYEFRGTHRRVSLTETVRYLEESKRERRAKLDAIAEVTAETGGYDGDPF</sequence>
<dbReference type="InterPro" id="IPR041657">
    <property type="entry name" value="HTH_17"/>
</dbReference>
<comment type="caution">
    <text evidence="2">The sequence shown here is derived from an EMBL/GenBank/DDBJ whole genome shotgun (WGS) entry which is preliminary data.</text>
</comment>
<gene>
    <name evidence="2" type="ORF">N136_01050</name>
</gene>
<proteinExistence type="predicted"/>
<name>U2RVM7_LEIAQ</name>
<organism evidence="2 3">
    <name type="scientific">Leifsonia aquatica ATCC 14665</name>
    <dbReference type="NCBI Taxonomy" id="1358026"/>
    <lineage>
        <taxon>Bacteria</taxon>
        <taxon>Bacillati</taxon>
        <taxon>Actinomycetota</taxon>
        <taxon>Actinomycetes</taxon>
        <taxon>Micrococcales</taxon>
        <taxon>Microbacteriaceae</taxon>
        <taxon>Leifsonia</taxon>
    </lineage>
</organism>
<dbReference type="InterPro" id="IPR010093">
    <property type="entry name" value="SinI_DNA-bd"/>
</dbReference>
<dbReference type="PATRIC" id="fig|1358026.3.peg.916"/>
<feature type="domain" description="Helix-turn-helix" evidence="1">
    <location>
        <begin position="79"/>
        <end position="127"/>
    </location>
</feature>
<dbReference type="AlphaFoldDB" id="U2RVM7"/>
<dbReference type="EMBL" id="AWVQ01000111">
    <property type="protein sequence ID" value="ERK72584.1"/>
    <property type="molecule type" value="Genomic_DNA"/>
</dbReference>
<dbReference type="Pfam" id="PF12728">
    <property type="entry name" value="HTH_17"/>
    <property type="match status" value="1"/>
</dbReference>
<evidence type="ECO:0000259" key="1">
    <source>
        <dbReference type="Pfam" id="PF12728"/>
    </source>
</evidence>